<name>A0A7C0Y607_DESA2</name>
<reference evidence="1" key="1">
    <citation type="journal article" date="2020" name="mSystems">
        <title>Genome- and Community-Level Interaction Insights into Carbon Utilization and Element Cycling Functions of Hydrothermarchaeota in Hydrothermal Sediment.</title>
        <authorList>
            <person name="Zhou Z."/>
            <person name="Liu Y."/>
            <person name="Xu W."/>
            <person name="Pan J."/>
            <person name="Luo Z.H."/>
            <person name="Li M."/>
        </authorList>
    </citation>
    <scope>NUCLEOTIDE SEQUENCE [LARGE SCALE GENOMIC DNA]</scope>
    <source>
        <strain evidence="1">HyVt-233</strain>
    </source>
</reference>
<comment type="caution">
    <text evidence="1">The sequence shown here is derived from an EMBL/GenBank/DDBJ whole genome shotgun (WGS) entry which is preliminary data.</text>
</comment>
<dbReference type="EMBL" id="DRBS01000381">
    <property type="protein sequence ID" value="HDD45238.1"/>
    <property type="molecule type" value="Genomic_DNA"/>
</dbReference>
<proteinExistence type="predicted"/>
<organism evidence="1">
    <name type="scientific">Desulfofervidus auxilii</name>
    <dbReference type="NCBI Taxonomy" id="1621989"/>
    <lineage>
        <taxon>Bacteria</taxon>
        <taxon>Pseudomonadati</taxon>
        <taxon>Thermodesulfobacteriota</taxon>
        <taxon>Candidatus Desulfofervidia</taxon>
        <taxon>Candidatus Desulfofervidales</taxon>
        <taxon>Candidatus Desulfofervidaceae</taxon>
        <taxon>Candidatus Desulfofervidus</taxon>
    </lineage>
</organism>
<accession>A0A7C0Y607</accession>
<dbReference type="Proteomes" id="UP000886289">
    <property type="component" value="Unassembled WGS sequence"/>
</dbReference>
<dbReference type="AlphaFoldDB" id="A0A7C0Y607"/>
<evidence type="ECO:0000313" key="1">
    <source>
        <dbReference type="EMBL" id="HDD45238.1"/>
    </source>
</evidence>
<protein>
    <submittedName>
        <fullName evidence="1">Uncharacterized protein</fullName>
    </submittedName>
</protein>
<sequence length="189" mass="22495">MTFKDFKKLISYVESNNNSFAIRFESELYKHAKSDPKILETIKSINVCSTATAKMIYCSSWGKYQIMGFNIYGICKFDREIGAFLCNEWDQDKAFKTFLIAKYKKPSSFFHTQFVNDIKRELIMLSTWKESCKTYSEFVNMIKINYESFPTLRRFISRYNGSRLPSDHAIDYLLRMLYYYDKKIKIAEE</sequence>
<gene>
    <name evidence="1" type="ORF">ENG63_10345</name>
</gene>